<feature type="region of interest" description="Disordered" evidence="1">
    <location>
        <begin position="1080"/>
        <end position="1106"/>
    </location>
</feature>
<feature type="domain" description="Outer membrane channel protein CpnT-like N-terminal" evidence="3">
    <location>
        <begin position="153"/>
        <end position="249"/>
    </location>
</feature>
<feature type="region of interest" description="Disordered" evidence="1">
    <location>
        <begin position="1530"/>
        <end position="1562"/>
    </location>
</feature>
<dbReference type="RefSeq" id="WP_084394894.1">
    <property type="nucleotide sequence ID" value="NZ_BCSY01000005.1"/>
</dbReference>
<feature type="compositionally biased region" description="Low complexity" evidence="1">
    <location>
        <begin position="591"/>
        <end position="600"/>
    </location>
</feature>
<sequence>MGVVASAHGRIEVDPDVLINAGKRVESLGTQLAMLSDSLGAALGGGIASGADTAGLSFGLQYGRIADDFAKALAMAANSYLGVGRMLQATGYNYRNADAASTIGGQGPSGGVGPAPAEKVAADLPTGPNGVMVPPPGKWYLVEPLLQVLPGLGLIAGTAMSWPSGHSAMMNVLAAQWRNFSTGFAIFQSELNALKPAVAAQHIPEGDKIAEAFDNLGTAMSYLTDTATTTAQKISDFAKQVQQVQDAIRRLLDRLSLSGLWDTVTDFFTGDGMKVLREVARDVSTVLGNFQRQVEGIVGLLNELKEVISDAADAFQKWIRPVLVAQFGDDVGNFLADAVTLYTDFQVGVANGLINTVSGVVSMADPAMWKGMAEKAWEVANDPSKAPGVLAEMGKQFIALDQWKGDHPGRGAGEAAFNIGSLFVPGGALSKTGSVAKSLNMTRRVLEEGRLPKLREIGEWSRGAPKFDGVGDLPGGQGIPDVPEVRPGAVPDSLIGPTAPHGIDAPTTPRGLDSPQGPAGPPDPPGPQSTPGGSHQGGGGNPPPDPPGRSVPPSAADSGPGRVDGPASQPPSPPPHTPGPTPHTPEPSPSAPEASPRAPEASPPAASPPPETHGTAGAPETPRAPEPSMHAPEAGSHAPETGSHAAESGSHTTEIRETSTPGGHEPPAASHPPVEHQPTVDQPRAHEPAAHQSTPSEPVETSPVSTPAGQHPAAHAPMVGGMPMGPHVAGPVHTAPDHSPAARTSTPDASARAPETRSPEARSTETRSPQANPPSISGAGPSAERSPSAPVKASATPSESAPAREPMHPTQDAPAARTEDQSVPHRDETPTTAAHHPADPAGSSHDPRAGDGPGQPDHSGPVGNPANDRIYGPGQLRPVEDPAYQTAVEDALRATNGEYLRHADPRMNDYGTLINDGGHTVPGRSNNCLDCSLSALSSFRGDPTVAAPRFLDRLQNGLIDTRSGEQAGLRRAADWLGDPVRPVSPSLPIAQRFAELHQQIADMGPGSSALVVNEWHKWDNLTNTPITDKYGRPVLDGSHATVVVYPEGAEGPIWWDPQMGTMFDHPPHSMVERSASLWATPVPPHEGVHHHGSGDAGTGTGVSGADTARREIQGGSVREWMDLQGGHPAGGEPDPGPRDGELDHRQADRSSDGSVEPADGSGGERVRGGEENWEPPARPADLSVPVEDHHSAHPGDLGSDRLSHDNDVPERSARTDGGASIDHREAHVHQQSDGLAVERGDVTRGVAEPTEPRGVAGDGDDRGVGGDAADRSPGEAPLGHETGRDPSGDPHQGHTDPDGPKHDEPPGEHQADDASNHHDDSSPWEGPEGERAAVLLPADDSGYRVQPRDCDFLGISPEQVEAWANREAPLGMTPTEFKQFSSSLYDALSRDGFSPQDLDVRLQGSSARFFSGEHKWLPTESELAAHPEAQARANSWFGDDDSRPLRRPFDSMYRLGLDDEPSDYDIQISSDSMVASCRHVWEANGSPDELIHPKYGFVNKDIFRALFPQMWEWAQNWSERTGRPVVPALFSSSGPPDTTHTGVSSHFRDSDWPIYPEEREQP</sequence>
<reference evidence="5" key="2">
    <citation type="submission" date="2016-02" db="EMBL/GenBank/DDBJ databases">
        <title>Draft genome sequence of five rapidly growing Mycobacterium species.</title>
        <authorList>
            <person name="Katahira K."/>
            <person name="Gotou Y."/>
            <person name="Iida K."/>
            <person name="Ogura Y."/>
            <person name="Hayashi T."/>
        </authorList>
    </citation>
    <scope>NUCLEOTIDE SEQUENCE [LARGE SCALE GENOMIC DNA]</scope>
    <source>
        <strain evidence="5">JCM15298</strain>
    </source>
</reference>
<feature type="region of interest" description="Disordered" evidence="1">
    <location>
        <begin position="462"/>
        <end position="878"/>
    </location>
</feature>
<dbReference type="Pfam" id="PF25547">
    <property type="entry name" value="WXG100_2"/>
    <property type="match status" value="1"/>
</dbReference>
<feature type="compositionally biased region" description="Basic and acidic residues" evidence="1">
    <location>
        <begin position="1221"/>
        <end position="1242"/>
    </location>
</feature>
<dbReference type="Proteomes" id="UP000069443">
    <property type="component" value="Unassembled WGS sequence"/>
</dbReference>
<accession>A0A100W7D0</accession>
<dbReference type="InterPro" id="IPR051425">
    <property type="entry name" value="Formin_Homology"/>
</dbReference>
<gene>
    <name evidence="4" type="ORF">RMCC_0011</name>
</gene>
<feature type="compositionally biased region" description="Pro residues" evidence="1">
    <location>
        <begin position="541"/>
        <end position="550"/>
    </location>
</feature>
<feature type="compositionally biased region" description="Polar residues" evidence="1">
    <location>
        <begin position="1530"/>
        <end position="1544"/>
    </location>
</feature>
<dbReference type="PANTHER" id="PTHR45725">
    <property type="entry name" value="FORMIN HOMOLOGY 2 FAMILY MEMBER"/>
    <property type="match status" value="1"/>
</dbReference>
<feature type="compositionally biased region" description="Basic and acidic residues" evidence="1">
    <location>
        <begin position="754"/>
        <end position="765"/>
    </location>
</feature>
<feature type="region of interest" description="Disordered" evidence="1">
    <location>
        <begin position="1121"/>
        <end position="1343"/>
    </location>
</feature>
<feature type="compositionally biased region" description="Basic and acidic residues" evidence="1">
    <location>
        <begin position="1135"/>
        <end position="1151"/>
    </location>
</feature>
<organism evidence="4 5">
    <name type="scientific">Mycolicibacterium canariasense</name>
    <name type="common">Mycobacterium canariasense</name>
    <dbReference type="NCBI Taxonomy" id="228230"/>
    <lineage>
        <taxon>Bacteria</taxon>
        <taxon>Bacillati</taxon>
        <taxon>Actinomycetota</taxon>
        <taxon>Actinomycetes</taxon>
        <taxon>Mycobacteriales</taxon>
        <taxon>Mycobacteriaceae</taxon>
        <taxon>Mycolicibacterium</taxon>
    </lineage>
</organism>
<feature type="compositionally biased region" description="Low complexity" evidence="1">
    <location>
        <begin position="830"/>
        <end position="841"/>
    </location>
</feature>
<dbReference type="EMBL" id="BCSY01000005">
    <property type="protein sequence ID" value="GAS93044.1"/>
    <property type="molecule type" value="Genomic_DNA"/>
</dbReference>
<dbReference type="OrthoDB" id="3194844at2"/>
<feature type="compositionally biased region" description="Pro residues" evidence="1">
    <location>
        <begin position="518"/>
        <end position="528"/>
    </location>
</feature>
<dbReference type="InterPro" id="IPR057746">
    <property type="entry name" value="CpnT-like_N"/>
</dbReference>
<feature type="compositionally biased region" description="Basic and acidic residues" evidence="1">
    <location>
        <begin position="817"/>
        <end position="829"/>
    </location>
</feature>
<evidence type="ECO:0000259" key="2">
    <source>
        <dbReference type="Pfam" id="PF15644"/>
    </source>
</evidence>
<feature type="compositionally biased region" description="Basic and acidic residues" evidence="1">
    <location>
        <begin position="1186"/>
        <end position="1214"/>
    </location>
</feature>
<reference evidence="5" key="1">
    <citation type="journal article" date="2016" name="Genome Announc.">
        <title>Draft Genome Sequences of Five Rapidly Growing Mycobacterium Species, M. thermoresistibile, M. fortuitum subsp. acetamidolyticum, M. canariasense, M. brisbanense, and M. novocastrense.</title>
        <authorList>
            <person name="Katahira K."/>
            <person name="Ogura Y."/>
            <person name="Gotoh Y."/>
            <person name="Hayashi T."/>
        </authorList>
    </citation>
    <scope>NUCLEOTIDE SEQUENCE [LARGE SCALE GENOMIC DNA]</scope>
    <source>
        <strain evidence="5">JCM15298</strain>
    </source>
</reference>
<feature type="compositionally biased region" description="Pro residues" evidence="1">
    <location>
        <begin position="601"/>
        <end position="611"/>
    </location>
</feature>
<evidence type="ECO:0000256" key="1">
    <source>
        <dbReference type="SAM" id="MobiDB-lite"/>
    </source>
</evidence>
<evidence type="ECO:0000313" key="4">
    <source>
        <dbReference type="EMBL" id="GAS93044.1"/>
    </source>
</evidence>
<feature type="domain" description="Tox-PL" evidence="2">
    <location>
        <begin position="926"/>
        <end position="1060"/>
    </location>
</feature>
<dbReference type="STRING" id="228230.RMCC_0011"/>
<dbReference type="Pfam" id="PF15644">
    <property type="entry name" value="Gln_amidase"/>
    <property type="match status" value="1"/>
</dbReference>
<feature type="compositionally biased region" description="Basic and acidic residues" evidence="1">
    <location>
        <begin position="1546"/>
        <end position="1562"/>
    </location>
</feature>
<feature type="compositionally biased region" description="Basic and acidic residues" evidence="1">
    <location>
        <begin position="1259"/>
        <end position="1273"/>
    </location>
</feature>
<comment type="caution">
    <text evidence="4">The sequence shown here is derived from an EMBL/GenBank/DDBJ whole genome shotgun (WGS) entry which is preliminary data.</text>
</comment>
<evidence type="ECO:0000259" key="3">
    <source>
        <dbReference type="Pfam" id="PF25547"/>
    </source>
</evidence>
<feature type="compositionally biased region" description="Basic and acidic residues" evidence="1">
    <location>
        <begin position="1281"/>
        <end position="1321"/>
    </location>
</feature>
<keyword evidence="5" id="KW-1185">Reference proteome</keyword>
<name>A0A100W7D0_MYCCR</name>
<feature type="compositionally biased region" description="Pro residues" evidence="1">
    <location>
        <begin position="568"/>
        <end position="590"/>
    </location>
</feature>
<dbReference type="InterPro" id="IPR028908">
    <property type="entry name" value="Tox-PL_dom"/>
</dbReference>
<protein>
    <submittedName>
        <fullName evidence="4">Uncharacterized protein</fullName>
    </submittedName>
</protein>
<evidence type="ECO:0000313" key="5">
    <source>
        <dbReference type="Proteomes" id="UP000069443"/>
    </source>
</evidence>
<feature type="compositionally biased region" description="Polar residues" evidence="1">
    <location>
        <begin position="766"/>
        <end position="775"/>
    </location>
</feature>
<proteinExistence type="predicted"/>